<dbReference type="Proteomes" id="UP000026915">
    <property type="component" value="Chromosome 6"/>
</dbReference>
<feature type="transmembrane region" description="Helical" evidence="2">
    <location>
        <begin position="115"/>
        <end position="138"/>
    </location>
</feature>
<gene>
    <name evidence="3" type="ORF">TCM_029751</name>
</gene>
<organism evidence="3 4">
    <name type="scientific">Theobroma cacao</name>
    <name type="common">Cacao</name>
    <name type="synonym">Cocoa</name>
    <dbReference type="NCBI Taxonomy" id="3641"/>
    <lineage>
        <taxon>Eukaryota</taxon>
        <taxon>Viridiplantae</taxon>
        <taxon>Streptophyta</taxon>
        <taxon>Embryophyta</taxon>
        <taxon>Tracheophyta</taxon>
        <taxon>Spermatophyta</taxon>
        <taxon>Magnoliopsida</taxon>
        <taxon>eudicotyledons</taxon>
        <taxon>Gunneridae</taxon>
        <taxon>Pentapetalae</taxon>
        <taxon>rosids</taxon>
        <taxon>malvids</taxon>
        <taxon>Malvales</taxon>
        <taxon>Malvaceae</taxon>
        <taxon>Byttnerioideae</taxon>
        <taxon>Theobroma</taxon>
    </lineage>
</organism>
<feature type="region of interest" description="Disordered" evidence="1">
    <location>
        <begin position="1"/>
        <end position="33"/>
    </location>
</feature>
<dbReference type="InParanoid" id="A0A061GF64"/>
<keyword evidence="2" id="KW-0812">Transmembrane</keyword>
<sequence length="157" mass="18542">MTTRRTSLLSLQNSPHQFSKNLHPRPIKKEEKGSPLKTLPISFFQKSILLWLNPIQRISFLPKLWFTNPNAERGELKMGSNRFATRHVWRMKVKISDSSYIQPTMHLGDSFVNDSICLIEVLFLFFLLLVFLHFKLYIYTQVSCYDMSQNKICPYIR</sequence>
<name>A0A061GF64_THECC</name>
<keyword evidence="2" id="KW-1133">Transmembrane helix</keyword>
<accession>A0A061GF64</accession>
<evidence type="ECO:0000313" key="4">
    <source>
        <dbReference type="Proteomes" id="UP000026915"/>
    </source>
</evidence>
<dbReference type="Gramene" id="EOY28073">
    <property type="protein sequence ID" value="EOY28073"/>
    <property type="gene ID" value="TCM_029751"/>
</dbReference>
<protein>
    <submittedName>
        <fullName evidence="3">Uncharacterized protein</fullName>
    </submittedName>
</protein>
<keyword evidence="4" id="KW-1185">Reference proteome</keyword>
<evidence type="ECO:0000313" key="3">
    <source>
        <dbReference type="EMBL" id="EOY28073.1"/>
    </source>
</evidence>
<feature type="compositionally biased region" description="Polar residues" evidence="1">
    <location>
        <begin position="1"/>
        <end position="20"/>
    </location>
</feature>
<evidence type="ECO:0000256" key="1">
    <source>
        <dbReference type="SAM" id="MobiDB-lite"/>
    </source>
</evidence>
<keyword evidence="2" id="KW-0472">Membrane</keyword>
<reference evidence="3 4" key="1">
    <citation type="journal article" date="2013" name="Genome Biol.">
        <title>The genome sequence of the most widely cultivated cacao type and its use to identify candidate genes regulating pod color.</title>
        <authorList>
            <person name="Motamayor J.C."/>
            <person name="Mockaitis K."/>
            <person name="Schmutz J."/>
            <person name="Haiminen N."/>
            <person name="Iii D.L."/>
            <person name="Cornejo O."/>
            <person name="Findley S.D."/>
            <person name="Zheng P."/>
            <person name="Utro F."/>
            <person name="Royaert S."/>
            <person name="Saski C."/>
            <person name="Jenkins J."/>
            <person name="Podicheti R."/>
            <person name="Zhao M."/>
            <person name="Scheffler B.E."/>
            <person name="Stack J.C."/>
            <person name="Feltus F.A."/>
            <person name="Mustiga G.M."/>
            <person name="Amores F."/>
            <person name="Phillips W."/>
            <person name="Marelli J.P."/>
            <person name="May G.D."/>
            <person name="Shapiro H."/>
            <person name="Ma J."/>
            <person name="Bustamante C.D."/>
            <person name="Schnell R.J."/>
            <person name="Main D."/>
            <person name="Gilbert D."/>
            <person name="Parida L."/>
            <person name="Kuhn D.N."/>
        </authorList>
    </citation>
    <scope>NUCLEOTIDE SEQUENCE [LARGE SCALE GENOMIC DNA]</scope>
    <source>
        <strain evidence="4">cv. Matina 1-6</strain>
    </source>
</reference>
<dbReference type="HOGENOM" id="CLU_1681078_0_0_1"/>
<dbReference type="AlphaFoldDB" id="A0A061GF64"/>
<evidence type="ECO:0000256" key="2">
    <source>
        <dbReference type="SAM" id="Phobius"/>
    </source>
</evidence>
<dbReference type="EMBL" id="CM001884">
    <property type="protein sequence ID" value="EOY28073.1"/>
    <property type="molecule type" value="Genomic_DNA"/>
</dbReference>
<proteinExistence type="predicted"/>